<feature type="transmembrane region" description="Helical" evidence="1">
    <location>
        <begin position="42"/>
        <end position="60"/>
    </location>
</feature>
<keyword evidence="3" id="KW-1185">Reference proteome</keyword>
<feature type="transmembrane region" description="Helical" evidence="1">
    <location>
        <begin position="107"/>
        <end position="128"/>
    </location>
</feature>
<comment type="caution">
    <text evidence="2">The sequence shown here is derived from an EMBL/GenBank/DDBJ whole genome shotgun (WGS) entry which is preliminary data.</text>
</comment>
<dbReference type="AlphaFoldDB" id="A0A1E5LJX5"/>
<organism evidence="2 3">
    <name type="scientific">Bacillus solimangrovi</name>
    <dbReference type="NCBI Taxonomy" id="1305675"/>
    <lineage>
        <taxon>Bacteria</taxon>
        <taxon>Bacillati</taxon>
        <taxon>Bacillota</taxon>
        <taxon>Bacilli</taxon>
        <taxon>Bacillales</taxon>
        <taxon>Bacillaceae</taxon>
        <taxon>Bacillus</taxon>
    </lineage>
</organism>
<dbReference type="RefSeq" id="WP_069715537.1">
    <property type="nucleotide sequence ID" value="NZ_MJEH01000002.1"/>
</dbReference>
<proteinExistence type="predicted"/>
<keyword evidence="1" id="KW-0472">Membrane</keyword>
<protein>
    <submittedName>
        <fullName evidence="2">Uncharacterized protein</fullName>
    </submittedName>
</protein>
<accession>A0A1E5LJX5</accession>
<evidence type="ECO:0000313" key="3">
    <source>
        <dbReference type="Proteomes" id="UP000095209"/>
    </source>
</evidence>
<reference evidence="2 3" key="1">
    <citation type="submission" date="2016-08" db="EMBL/GenBank/DDBJ databases">
        <title>Genome of Bacillus solimangrovi GH2-4.</title>
        <authorList>
            <person name="Lim S."/>
            <person name="Kim B.-C."/>
        </authorList>
    </citation>
    <scope>NUCLEOTIDE SEQUENCE [LARGE SCALE GENOMIC DNA]</scope>
    <source>
        <strain evidence="2 3">GH2-4</strain>
    </source>
</reference>
<keyword evidence="1" id="KW-1133">Transmembrane helix</keyword>
<feature type="transmembrane region" description="Helical" evidence="1">
    <location>
        <begin position="67"/>
        <end position="87"/>
    </location>
</feature>
<keyword evidence="1" id="KW-0812">Transmembrane</keyword>
<name>A0A1E5LJX5_9BACI</name>
<dbReference type="EMBL" id="MJEH01000002">
    <property type="protein sequence ID" value="OEH94390.1"/>
    <property type="molecule type" value="Genomic_DNA"/>
</dbReference>
<evidence type="ECO:0000313" key="2">
    <source>
        <dbReference type="EMBL" id="OEH94390.1"/>
    </source>
</evidence>
<dbReference type="Proteomes" id="UP000095209">
    <property type="component" value="Unassembled WGS sequence"/>
</dbReference>
<evidence type="ECO:0000256" key="1">
    <source>
        <dbReference type="SAM" id="Phobius"/>
    </source>
</evidence>
<sequence length="137" mass="15514">MKKIAISLCIIGSLVGFSYSFLRWIGIGLASVEPFSFYEQLHATLPLIVSGIGIVLVVIFQRSFKLMMLFITLSFLNAIYLLIEQFTLNTSDNVNSSSQTDILFDKILEFSPTVYLFSICICFFILLFQNKKTSQLT</sequence>
<gene>
    <name evidence="2" type="ORF">BFG57_07965</name>
</gene>